<feature type="compositionally biased region" description="Basic and acidic residues" evidence="5">
    <location>
        <begin position="1"/>
        <end position="10"/>
    </location>
</feature>
<dbReference type="PROSITE" id="PS51294">
    <property type="entry name" value="HTH_MYB"/>
    <property type="match status" value="1"/>
</dbReference>
<dbReference type="Proteomes" id="UP000797356">
    <property type="component" value="Chromosome 16"/>
</dbReference>
<gene>
    <name evidence="7" type="ORF">COCNU_16G006330</name>
</gene>
<reference evidence="7" key="1">
    <citation type="journal article" date="2017" name="Gigascience">
        <title>The genome draft of coconut (Cocos nucifera).</title>
        <authorList>
            <person name="Xiao Y."/>
            <person name="Xu P."/>
            <person name="Fan H."/>
            <person name="Baudouin L."/>
            <person name="Xia W."/>
            <person name="Bocs S."/>
            <person name="Xu J."/>
            <person name="Li Q."/>
            <person name="Guo A."/>
            <person name="Zhou L."/>
            <person name="Li J."/>
            <person name="Wu Y."/>
            <person name="Ma Z."/>
            <person name="Armero A."/>
            <person name="Issali A.E."/>
            <person name="Liu N."/>
            <person name="Peng M."/>
            <person name="Yang Y."/>
        </authorList>
    </citation>
    <scope>NUCLEOTIDE SEQUENCE</scope>
    <source>
        <tissue evidence="7">Spear leaf of Hainan Tall coconut</tissue>
    </source>
</reference>
<feature type="region of interest" description="Disordered" evidence="5">
    <location>
        <begin position="1"/>
        <end position="50"/>
    </location>
</feature>
<keyword evidence="2" id="KW-0238">DNA-binding</keyword>
<evidence type="ECO:0000256" key="1">
    <source>
        <dbReference type="ARBA" id="ARBA00023015"/>
    </source>
</evidence>
<keyword evidence="3" id="KW-0804">Transcription</keyword>
<dbReference type="FunFam" id="1.10.10.60:FF:000002">
    <property type="entry name" value="Myb family transcription factor"/>
    <property type="match status" value="1"/>
</dbReference>
<name>A0A8K0NG70_COCNU</name>
<evidence type="ECO:0000256" key="4">
    <source>
        <dbReference type="ARBA" id="ARBA00023242"/>
    </source>
</evidence>
<dbReference type="InterPro" id="IPR046955">
    <property type="entry name" value="PHR1-like"/>
</dbReference>
<evidence type="ECO:0000259" key="6">
    <source>
        <dbReference type="PROSITE" id="PS51294"/>
    </source>
</evidence>
<dbReference type="InterPro" id="IPR001005">
    <property type="entry name" value="SANT/Myb"/>
</dbReference>
<dbReference type="SUPFAM" id="SSF46689">
    <property type="entry name" value="Homeodomain-like"/>
    <property type="match status" value="1"/>
</dbReference>
<protein>
    <submittedName>
        <fullName evidence="7">Putative Myb family transcription factor</fullName>
    </submittedName>
</protein>
<evidence type="ECO:0000256" key="5">
    <source>
        <dbReference type="SAM" id="MobiDB-lite"/>
    </source>
</evidence>
<keyword evidence="1" id="KW-0805">Transcription regulation</keyword>
<evidence type="ECO:0000256" key="2">
    <source>
        <dbReference type="ARBA" id="ARBA00023125"/>
    </source>
</evidence>
<sequence>MMAKNFSEKSTDEEEDGEDGDDNPRHGRSSSNSTIEEGKKATSSGSVRQYIRSKNPRLRWTPDLHLSFVHAVERLGGQDRATPKLVLQLMNVKGLGIGHVKSHLQMYRSKKTDESGRADSRNMIEGRERFAYGFNHLSMLHDSHQRPHTHSRYDSSLIGHGYWNTTSLGLHSSAAEMIFRGRHGVMGIRESHMGSFTRNDRASGECGAFEDFHQLYDHKIGRVPQFRPRGVEPYSISQLHERGIQQAGRFSNTCTQDIEQQGTTPSPSLGGRCMMRWRHDDHGLDLDLSLNIAPRHEKRKRDWEDEEVDSSLSLALISPLSQQEGCSRDAERASKLISLKERDCSGEHARGTSTLDLTI</sequence>
<accession>A0A8K0NG70</accession>
<organism evidence="7 8">
    <name type="scientific">Cocos nucifera</name>
    <name type="common">Coconut palm</name>
    <dbReference type="NCBI Taxonomy" id="13894"/>
    <lineage>
        <taxon>Eukaryota</taxon>
        <taxon>Viridiplantae</taxon>
        <taxon>Streptophyta</taxon>
        <taxon>Embryophyta</taxon>
        <taxon>Tracheophyta</taxon>
        <taxon>Spermatophyta</taxon>
        <taxon>Magnoliopsida</taxon>
        <taxon>Liliopsida</taxon>
        <taxon>Arecaceae</taxon>
        <taxon>Arecoideae</taxon>
        <taxon>Cocoseae</taxon>
        <taxon>Attaleinae</taxon>
        <taxon>Cocos</taxon>
    </lineage>
</organism>
<reference evidence="7" key="2">
    <citation type="submission" date="2019-07" db="EMBL/GenBank/DDBJ databases">
        <authorList>
            <person name="Yang Y."/>
            <person name="Bocs S."/>
            <person name="Baudouin L."/>
        </authorList>
    </citation>
    <scope>NUCLEOTIDE SEQUENCE</scope>
    <source>
        <tissue evidence="7">Spear leaf of Hainan Tall coconut</tissue>
    </source>
</reference>
<dbReference type="InterPro" id="IPR017930">
    <property type="entry name" value="Myb_dom"/>
</dbReference>
<dbReference type="Gene3D" id="1.10.10.60">
    <property type="entry name" value="Homeodomain-like"/>
    <property type="match status" value="1"/>
</dbReference>
<feature type="compositionally biased region" description="Polar residues" evidence="5">
    <location>
        <begin position="29"/>
        <end position="47"/>
    </location>
</feature>
<dbReference type="AlphaFoldDB" id="A0A8K0NG70"/>
<dbReference type="InterPro" id="IPR009057">
    <property type="entry name" value="Homeodomain-like_sf"/>
</dbReference>
<dbReference type="EMBL" id="CM017887">
    <property type="protein sequence ID" value="KAG1371539.1"/>
    <property type="molecule type" value="Genomic_DNA"/>
</dbReference>
<dbReference type="NCBIfam" id="TIGR01557">
    <property type="entry name" value="myb_SHAQKYF"/>
    <property type="match status" value="1"/>
</dbReference>
<proteinExistence type="predicted"/>
<evidence type="ECO:0000256" key="3">
    <source>
        <dbReference type="ARBA" id="ARBA00023163"/>
    </source>
</evidence>
<dbReference type="PANTHER" id="PTHR31314:SF164">
    <property type="entry name" value="HTH MYB-TYPE DOMAIN-CONTAINING PROTEIN"/>
    <property type="match status" value="1"/>
</dbReference>
<dbReference type="InterPro" id="IPR006447">
    <property type="entry name" value="Myb_dom_plants"/>
</dbReference>
<evidence type="ECO:0000313" key="8">
    <source>
        <dbReference type="Proteomes" id="UP000797356"/>
    </source>
</evidence>
<dbReference type="GO" id="GO:0003700">
    <property type="term" value="F:DNA-binding transcription factor activity"/>
    <property type="evidence" value="ECO:0007669"/>
    <property type="project" value="InterPro"/>
</dbReference>
<dbReference type="GO" id="GO:0003677">
    <property type="term" value="F:DNA binding"/>
    <property type="evidence" value="ECO:0007669"/>
    <property type="project" value="UniProtKB-KW"/>
</dbReference>
<feature type="domain" description="HTH myb-type" evidence="6">
    <location>
        <begin position="57"/>
        <end position="112"/>
    </location>
</feature>
<keyword evidence="4" id="KW-0539">Nucleus</keyword>
<dbReference type="OrthoDB" id="551907at2759"/>
<dbReference type="Pfam" id="PF00249">
    <property type="entry name" value="Myb_DNA-binding"/>
    <property type="match status" value="1"/>
</dbReference>
<evidence type="ECO:0000313" key="7">
    <source>
        <dbReference type="EMBL" id="KAG1371539.1"/>
    </source>
</evidence>
<comment type="caution">
    <text evidence="7">The sequence shown here is derived from an EMBL/GenBank/DDBJ whole genome shotgun (WGS) entry which is preliminary data.</text>
</comment>
<dbReference type="PANTHER" id="PTHR31314">
    <property type="entry name" value="MYB FAMILY TRANSCRIPTION FACTOR PHL7-LIKE"/>
    <property type="match status" value="1"/>
</dbReference>
<keyword evidence="8" id="KW-1185">Reference proteome</keyword>
<feature type="compositionally biased region" description="Acidic residues" evidence="5">
    <location>
        <begin position="11"/>
        <end position="21"/>
    </location>
</feature>